<dbReference type="Proteomes" id="UP001469553">
    <property type="component" value="Unassembled WGS sequence"/>
</dbReference>
<protein>
    <submittedName>
        <fullName evidence="2">Uncharacterized protein</fullName>
    </submittedName>
</protein>
<evidence type="ECO:0000256" key="1">
    <source>
        <dbReference type="SAM" id="MobiDB-lite"/>
    </source>
</evidence>
<keyword evidence="3" id="KW-1185">Reference proteome</keyword>
<reference evidence="2 3" key="1">
    <citation type="submission" date="2021-06" db="EMBL/GenBank/DDBJ databases">
        <authorList>
            <person name="Palmer J.M."/>
        </authorList>
    </citation>
    <scope>NUCLEOTIDE SEQUENCE [LARGE SCALE GENOMIC DNA]</scope>
    <source>
        <strain evidence="2 3">AS_MEX2019</strain>
        <tissue evidence="2">Muscle</tissue>
    </source>
</reference>
<name>A0ABV0XFX5_9TELE</name>
<feature type="region of interest" description="Disordered" evidence="1">
    <location>
        <begin position="142"/>
        <end position="175"/>
    </location>
</feature>
<gene>
    <name evidence="2" type="ORF">AMECASPLE_018710</name>
</gene>
<sequence>MSDPCPPPASVPTNSWQTVPSRPWLQASPWQISQWPTMCRFPFLFFWARPSELEAKIKQSKLLVDCMWVKSAIRSMTEHSGQLDPAEALQRILAEQSQQIQSHDSTLRTILEQQRQATQQIEQLASLLKHASGLRAAAAVEGAAEPSASQHLPHVRDVTSPNPEKFSGEVGSTAS</sequence>
<dbReference type="EMBL" id="JAHRIP010001469">
    <property type="protein sequence ID" value="MEQ2280340.1"/>
    <property type="molecule type" value="Genomic_DNA"/>
</dbReference>
<accession>A0ABV0XFX5</accession>
<comment type="caution">
    <text evidence="2">The sequence shown here is derived from an EMBL/GenBank/DDBJ whole genome shotgun (WGS) entry which is preliminary data.</text>
</comment>
<organism evidence="2 3">
    <name type="scientific">Ameca splendens</name>
    <dbReference type="NCBI Taxonomy" id="208324"/>
    <lineage>
        <taxon>Eukaryota</taxon>
        <taxon>Metazoa</taxon>
        <taxon>Chordata</taxon>
        <taxon>Craniata</taxon>
        <taxon>Vertebrata</taxon>
        <taxon>Euteleostomi</taxon>
        <taxon>Actinopterygii</taxon>
        <taxon>Neopterygii</taxon>
        <taxon>Teleostei</taxon>
        <taxon>Neoteleostei</taxon>
        <taxon>Acanthomorphata</taxon>
        <taxon>Ovalentaria</taxon>
        <taxon>Atherinomorphae</taxon>
        <taxon>Cyprinodontiformes</taxon>
        <taxon>Goodeidae</taxon>
        <taxon>Ameca</taxon>
    </lineage>
</organism>
<evidence type="ECO:0000313" key="2">
    <source>
        <dbReference type="EMBL" id="MEQ2280340.1"/>
    </source>
</evidence>
<evidence type="ECO:0000313" key="3">
    <source>
        <dbReference type="Proteomes" id="UP001469553"/>
    </source>
</evidence>
<proteinExistence type="predicted"/>